<protein>
    <recommendedName>
        <fullName evidence="2">F-box domain-containing protein</fullName>
    </recommendedName>
</protein>
<dbReference type="InterPro" id="IPR001810">
    <property type="entry name" value="F-box_dom"/>
</dbReference>
<evidence type="ECO:0000313" key="4">
    <source>
        <dbReference type="Proteomes" id="UP001465976"/>
    </source>
</evidence>
<feature type="domain" description="F-box" evidence="2">
    <location>
        <begin position="712"/>
        <end position="766"/>
    </location>
</feature>
<evidence type="ECO:0000313" key="3">
    <source>
        <dbReference type="EMBL" id="KAL0579664.1"/>
    </source>
</evidence>
<accession>A0ABR3FW06</accession>
<evidence type="ECO:0000259" key="2">
    <source>
        <dbReference type="PROSITE" id="PS50181"/>
    </source>
</evidence>
<dbReference type="InterPro" id="IPR032675">
    <property type="entry name" value="LRR_dom_sf"/>
</dbReference>
<dbReference type="SUPFAM" id="SSF81383">
    <property type="entry name" value="F-box domain"/>
    <property type="match status" value="1"/>
</dbReference>
<evidence type="ECO:0000256" key="1">
    <source>
        <dbReference type="SAM" id="MobiDB-lite"/>
    </source>
</evidence>
<dbReference type="SUPFAM" id="SSF52047">
    <property type="entry name" value="RNI-like"/>
    <property type="match status" value="2"/>
</dbReference>
<proteinExistence type="predicted"/>
<organism evidence="3 4">
    <name type="scientific">Marasmius crinis-equi</name>
    <dbReference type="NCBI Taxonomy" id="585013"/>
    <lineage>
        <taxon>Eukaryota</taxon>
        <taxon>Fungi</taxon>
        <taxon>Dikarya</taxon>
        <taxon>Basidiomycota</taxon>
        <taxon>Agaricomycotina</taxon>
        <taxon>Agaricomycetes</taxon>
        <taxon>Agaricomycetidae</taxon>
        <taxon>Agaricales</taxon>
        <taxon>Marasmiineae</taxon>
        <taxon>Marasmiaceae</taxon>
        <taxon>Marasmius</taxon>
    </lineage>
</organism>
<reference evidence="3 4" key="1">
    <citation type="submission" date="2024-02" db="EMBL/GenBank/DDBJ databases">
        <title>A draft genome for the cacao thread blight pathogen Marasmius crinis-equi.</title>
        <authorList>
            <person name="Cohen S.P."/>
            <person name="Baruah I.K."/>
            <person name="Amoako-Attah I."/>
            <person name="Bukari Y."/>
            <person name="Meinhardt L.W."/>
            <person name="Bailey B.A."/>
        </authorList>
    </citation>
    <scope>NUCLEOTIDE SEQUENCE [LARGE SCALE GENOMIC DNA]</scope>
    <source>
        <strain evidence="3 4">GH-76</strain>
    </source>
</reference>
<dbReference type="PANTHER" id="PTHR38926:SF5">
    <property type="entry name" value="F-BOX AND LEUCINE-RICH REPEAT PROTEIN 6"/>
    <property type="match status" value="1"/>
</dbReference>
<feature type="domain" description="F-box" evidence="2">
    <location>
        <begin position="25"/>
        <end position="79"/>
    </location>
</feature>
<keyword evidence="4" id="KW-1185">Reference proteome</keyword>
<feature type="region of interest" description="Disordered" evidence="1">
    <location>
        <begin position="1"/>
        <end position="24"/>
    </location>
</feature>
<dbReference type="Pfam" id="PF12937">
    <property type="entry name" value="F-box-like"/>
    <property type="match status" value="2"/>
</dbReference>
<gene>
    <name evidence="3" type="ORF">V5O48_002364</name>
</gene>
<sequence length="1256" mass="142134">MDVAVEPKASNLSPMLPGETDGLRSNWQEKTPVEILRKIFTSCPRTKLFNLEETPWVLTRVCRRWREVALNDTTLWTDIRIDSQIAETPAFKSLGILKNVVRLAGSQPLHIRLNMAFLRSQPQLQDLCDVIRPCCDRWASLYCYNFNTKAGPPPSLHPTSTQTGFTALKELDVLGLRLHTRLSSSVQSFVESISSASKLRKLAMRSCEVSAFDHLVIAWHWSDITDLRLIDCHFSKPNTFSTILQQARHLHTLALHISRRPQPSSTACTLPSVRVLNVKDNLWGHEGLTLPHLEHLEMEISVKSKEDWLSSVIRLIERSNAQLKEVTIRKLGVVDVRVARFLLTTGSNLKKLTITGMVFDHLFDCMASMLNEFLPELEVLRIRAGYMHESDLWELSPPLDVLAKAVRSRGTLKVLEIDVFVDTPRVLGASLDISEALQDIESLRRRGLTIIIHELDGSCFSGPTLKRLGQYLELELNNFKYDSGERLVENNILFGNLFRLVESFLQKGQLKKEDLRTMPSLHTALSHYAYRKFGDMRDTELPMRERAKTILWQISKIVSGDRASSPANTDRIASRGSRAINSPYELRWTKVNLQRELPPDRCCGNCNPSLAQRLALTSRDDPRLSTFSTDFPLPISRPTDLGSSLSAIPDIRRLCQCQGTTRSEKKLMASTRRKFGTVGNKTPLTMATTSIAGEPKASNFSLLPSEGDGRSNLWQEKTPVEVLQKIFAFCPRWNLFNLEETPWVLTRVCRRWRRVALDDTSLWTDIRIGYEQITEIPALKSLGILENIIRLAGSQPLHIELDFLRGQHLRDVIQASCDRWASLFCYNSGEALVEQPYPDFTQTSFASLEELRFLFLDLHDGVSNSERSLIESISSASKLKKITMTECNISALDDLVIAWHWSNITDLRLIGCDFSKPNTFSTILQQARCLHTLALDISRLPRSSSSVCTLPSVRVLNVGDNLWGHEALTLPHLEHLEIEISLKSEEDWISSVIELVKRSNTQLKEVTIRKLGVVDVRVARFLLTTGSNLKKLTITGMVFDHLFDCMSSMPNEFLPKLETLKIRAGSVHDDPMDRNDQSPWELSPPLDVLAKSLRSREMLKALDMEVFVNTPKVFGAGLDIGEALRDILILREEGLSITIHELDGAHFLGPTLQRLGQLLERELLSNDLRPEERQVIEKQVLFDNIFRVLESFLQKGQLSKESLATIPALRAALTFYAYREFGDTRDTTSTMRERAKKIVGQLDEMASGSSTFCVAP</sequence>
<name>A0ABR3FW06_9AGAR</name>
<dbReference type="EMBL" id="JBAHYK010000052">
    <property type="protein sequence ID" value="KAL0579664.1"/>
    <property type="molecule type" value="Genomic_DNA"/>
</dbReference>
<dbReference type="PANTHER" id="PTHR38926">
    <property type="entry name" value="F-BOX DOMAIN CONTAINING PROTEIN, EXPRESSED"/>
    <property type="match status" value="1"/>
</dbReference>
<dbReference type="Gene3D" id="3.80.10.10">
    <property type="entry name" value="Ribonuclease Inhibitor"/>
    <property type="match status" value="2"/>
</dbReference>
<comment type="caution">
    <text evidence="3">The sequence shown here is derived from an EMBL/GenBank/DDBJ whole genome shotgun (WGS) entry which is preliminary data.</text>
</comment>
<dbReference type="Proteomes" id="UP001465976">
    <property type="component" value="Unassembled WGS sequence"/>
</dbReference>
<dbReference type="PROSITE" id="PS50181">
    <property type="entry name" value="FBOX"/>
    <property type="match status" value="2"/>
</dbReference>
<dbReference type="InterPro" id="IPR036047">
    <property type="entry name" value="F-box-like_dom_sf"/>
</dbReference>
<dbReference type="Gene3D" id="1.20.1280.50">
    <property type="match status" value="2"/>
</dbReference>